<dbReference type="AlphaFoldDB" id="A0AAV0DQE8"/>
<proteinExistence type="predicted"/>
<gene>
    <name evidence="2" type="ORF">CEPIT_LOCUS17925</name>
</gene>
<sequence>MIPKVTDSAVWRRICSIDQQASILCSLNPSGHLIWDEEADGLFSFKSAYEAVRDHKVSSDVYKNIWESKQELKIKIFQWKIVKGIIPITDKLGRFKQIRLFFKSKCTLNHGRLAYQVSKYARLV</sequence>
<organism evidence="2 3">
    <name type="scientific">Cuscuta epithymum</name>
    <dbReference type="NCBI Taxonomy" id="186058"/>
    <lineage>
        <taxon>Eukaryota</taxon>
        <taxon>Viridiplantae</taxon>
        <taxon>Streptophyta</taxon>
        <taxon>Embryophyta</taxon>
        <taxon>Tracheophyta</taxon>
        <taxon>Spermatophyta</taxon>
        <taxon>Magnoliopsida</taxon>
        <taxon>eudicotyledons</taxon>
        <taxon>Gunneridae</taxon>
        <taxon>Pentapetalae</taxon>
        <taxon>asterids</taxon>
        <taxon>lamiids</taxon>
        <taxon>Solanales</taxon>
        <taxon>Convolvulaceae</taxon>
        <taxon>Cuscuteae</taxon>
        <taxon>Cuscuta</taxon>
        <taxon>Cuscuta subgen. Cuscuta</taxon>
    </lineage>
</organism>
<accession>A0AAV0DQE8</accession>
<evidence type="ECO:0000313" key="2">
    <source>
        <dbReference type="EMBL" id="CAH9107340.1"/>
    </source>
</evidence>
<evidence type="ECO:0000313" key="3">
    <source>
        <dbReference type="Proteomes" id="UP001152523"/>
    </source>
</evidence>
<protein>
    <recommendedName>
        <fullName evidence="1">Reverse transcriptase zinc-binding domain-containing protein</fullName>
    </recommendedName>
</protein>
<feature type="non-terminal residue" evidence="2">
    <location>
        <position position="124"/>
    </location>
</feature>
<dbReference type="Proteomes" id="UP001152523">
    <property type="component" value="Unassembled WGS sequence"/>
</dbReference>
<dbReference type="InterPro" id="IPR026960">
    <property type="entry name" value="RVT-Znf"/>
</dbReference>
<reference evidence="2" key="1">
    <citation type="submission" date="2022-07" db="EMBL/GenBank/DDBJ databases">
        <authorList>
            <person name="Macas J."/>
            <person name="Novak P."/>
            <person name="Neumann P."/>
        </authorList>
    </citation>
    <scope>NUCLEOTIDE SEQUENCE</scope>
</reference>
<name>A0AAV0DQE8_9ASTE</name>
<dbReference type="Pfam" id="PF13966">
    <property type="entry name" value="zf-RVT"/>
    <property type="match status" value="1"/>
</dbReference>
<keyword evidence="3" id="KW-1185">Reference proteome</keyword>
<evidence type="ECO:0000259" key="1">
    <source>
        <dbReference type="Pfam" id="PF13966"/>
    </source>
</evidence>
<feature type="domain" description="Reverse transcriptase zinc-binding" evidence="1">
    <location>
        <begin position="43"/>
        <end position="97"/>
    </location>
</feature>
<dbReference type="EMBL" id="CAMAPF010000142">
    <property type="protein sequence ID" value="CAH9107340.1"/>
    <property type="molecule type" value="Genomic_DNA"/>
</dbReference>
<comment type="caution">
    <text evidence="2">The sequence shown here is derived from an EMBL/GenBank/DDBJ whole genome shotgun (WGS) entry which is preliminary data.</text>
</comment>